<keyword evidence="2" id="KW-1133">Transmembrane helix</keyword>
<organism evidence="3 4">
    <name type="scientific">Athelia psychrophila</name>
    <dbReference type="NCBI Taxonomy" id="1759441"/>
    <lineage>
        <taxon>Eukaryota</taxon>
        <taxon>Fungi</taxon>
        <taxon>Dikarya</taxon>
        <taxon>Basidiomycota</taxon>
        <taxon>Agaricomycotina</taxon>
        <taxon>Agaricomycetes</taxon>
        <taxon>Agaricomycetidae</taxon>
        <taxon>Atheliales</taxon>
        <taxon>Atheliaceae</taxon>
        <taxon>Athelia</taxon>
    </lineage>
</organism>
<gene>
    <name evidence="3" type="ORF">FIBSPDRAFT_558294</name>
</gene>
<proteinExistence type="predicted"/>
<keyword evidence="2" id="KW-0812">Transmembrane</keyword>
<evidence type="ECO:0000256" key="2">
    <source>
        <dbReference type="SAM" id="Phobius"/>
    </source>
</evidence>
<accession>A0A166IF67</accession>
<dbReference type="AlphaFoldDB" id="A0A166IF67"/>
<dbReference type="EMBL" id="KV417561">
    <property type="protein sequence ID" value="KZP19749.1"/>
    <property type="molecule type" value="Genomic_DNA"/>
</dbReference>
<dbReference type="Proteomes" id="UP000076532">
    <property type="component" value="Unassembled WGS sequence"/>
</dbReference>
<evidence type="ECO:0000256" key="1">
    <source>
        <dbReference type="SAM" id="MobiDB-lite"/>
    </source>
</evidence>
<feature type="transmembrane region" description="Helical" evidence="2">
    <location>
        <begin position="40"/>
        <end position="59"/>
    </location>
</feature>
<feature type="compositionally biased region" description="Low complexity" evidence="1">
    <location>
        <begin position="9"/>
        <end position="21"/>
    </location>
</feature>
<name>A0A166IF67_9AGAM</name>
<keyword evidence="4" id="KW-1185">Reference proteome</keyword>
<evidence type="ECO:0000313" key="3">
    <source>
        <dbReference type="EMBL" id="KZP19749.1"/>
    </source>
</evidence>
<sequence>MRGKLSRMSTTTTKSQKSLLLPASGKEFTPTPSTPNLHDRYYICFVLLLGFFMCANLIMRSVRPTPSKPSLVDWMALRVD</sequence>
<protein>
    <submittedName>
        <fullName evidence="3">Uncharacterized protein</fullName>
    </submittedName>
</protein>
<reference evidence="3 4" key="1">
    <citation type="journal article" date="2016" name="Mol. Biol. Evol.">
        <title>Comparative Genomics of Early-Diverging Mushroom-Forming Fungi Provides Insights into the Origins of Lignocellulose Decay Capabilities.</title>
        <authorList>
            <person name="Nagy L.G."/>
            <person name="Riley R."/>
            <person name="Tritt A."/>
            <person name="Adam C."/>
            <person name="Daum C."/>
            <person name="Floudas D."/>
            <person name="Sun H."/>
            <person name="Yadav J.S."/>
            <person name="Pangilinan J."/>
            <person name="Larsson K.H."/>
            <person name="Matsuura K."/>
            <person name="Barry K."/>
            <person name="Labutti K."/>
            <person name="Kuo R."/>
            <person name="Ohm R.A."/>
            <person name="Bhattacharya S.S."/>
            <person name="Shirouzu T."/>
            <person name="Yoshinaga Y."/>
            <person name="Martin F.M."/>
            <person name="Grigoriev I.V."/>
            <person name="Hibbett D.S."/>
        </authorList>
    </citation>
    <scope>NUCLEOTIDE SEQUENCE [LARGE SCALE GENOMIC DNA]</scope>
    <source>
        <strain evidence="3 4">CBS 109695</strain>
    </source>
</reference>
<evidence type="ECO:0000313" key="4">
    <source>
        <dbReference type="Proteomes" id="UP000076532"/>
    </source>
</evidence>
<feature type="region of interest" description="Disordered" evidence="1">
    <location>
        <begin position="1"/>
        <end position="28"/>
    </location>
</feature>
<keyword evidence="2" id="KW-0472">Membrane</keyword>